<dbReference type="Proteomes" id="UP001060414">
    <property type="component" value="Chromosome"/>
</dbReference>
<name>A0ABY5ZQ90_9BACT</name>
<dbReference type="Pfam" id="PF21983">
    <property type="entry name" value="NikA-like"/>
    <property type="match status" value="1"/>
</dbReference>
<reference evidence="1" key="1">
    <citation type="journal article" date="2022" name="Environ. Microbiol.">
        <title>Geoalkalibacter halelectricus SAP #1 sp. nov. possessing extracellular electron transfer and mineral#reducing capabilities from a haloalkaline environment.</title>
        <authorList>
            <person name="Yadav S."/>
            <person name="Singh R."/>
            <person name="Sundharam S.S."/>
            <person name="Chaudhary S."/>
            <person name="Krishnamurthi S."/>
            <person name="Patil S.A."/>
        </authorList>
    </citation>
    <scope>NUCLEOTIDE SEQUENCE</scope>
    <source>
        <strain evidence="1">SAP-1</strain>
    </source>
</reference>
<evidence type="ECO:0000313" key="2">
    <source>
        <dbReference type="Proteomes" id="UP001060414"/>
    </source>
</evidence>
<sequence>MGSETRVRNCRLTLRFSEDELARATEMANQCDLGLSTYLREVGLGYEPKSTIDSQAVAQLAHLHGDLGRVGGLLKMWLSDNSKSGYGRSLNIPELVDRLLSLQQEIGEVVRKL</sequence>
<organism evidence="1 2">
    <name type="scientific">Geoalkalibacter halelectricus</name>
    <dbReference type="NCBI Taxonomy" id="2847045"/>
    <lineage>
        <taxon>Bacteria</taxon>
        <taxon>Pseudomonadati</taxon>
        <taxon>Thermodesulfobacteriota</taxon>
        <taxon>Desulfuromonadia</taxon>
        <taxon>Desulfuromonadales</taxon>
        <taxon>Geoalkalibacteraceae</taxon>
        <taxon>Geoalkalibacter</taxon>
    </lineage>
</organism>
<protein>
    <recommendedName>
        <fullName evidence="3">Conjugal transfer protein TraJ</fullName>
    </recommendedName>
</protein>
<dbReference type="RefSeq" id="WP_260747738.1">
    <property type="nucleotide sequence ID" value="NZ_CP092109.1"/>
</dbReference>
<dbReference type="EMBL" id="CP092109">
    <property type="protein sequence ID" value="UWZ79386.1"/>
    <property type="molecule type" value="Genomic_DNA"/>
</dbReference>
<keyword evidence="2" id="KW-1185">Reference proteome</keyword>
<evidence type="ECO:0000313" key="1">
    <source>
        <dbReference type="EMBL" id="UWZ79386.1"/>
    </source>
</evidence>
<gene>
    <name evidence="1" type="ORF">L9S41_17140</name>
</gene>
<proteinExistence type="predicted"/>
<dbReference type="InterPro" id="IPR053842">
    <property type="entry name" value="NikA-like"/>
</dbReference>
<accession>A0ABY5ZQ90</accession>
<evidence type="ECO:0008006" key="3">
    <source>
        <dbReference type="Google" id="ProtNLM"/>
    </source>
</evidence>